<dbReference type="Proteomes" id="UP000050794">
    <property type="component" value="Unassembled WGS sequence"/>
</dbReference>
<evidence type="ECO:0000313" key="3">
    <source>
        <dbReference type="WBParaSite" id="TCNE_0001323901-mRNA-1"/>
    </source>
</evidence>
<name>A0A183UXL9_TOXCA</name>
<reference evidence="1 2" key="2">
    <citation type="submission" date="2018-11" db="EMBL/GenBank/DDBJ databases">
        <authorList>
            <consortium name="Pathogen Informatics"/>
        </authorList>
    </citation>
    <scope>NUCLEOTIDE SEQUENCE [LARGE SCALE GENOMIC DNA]</scope>
</reference>
<sequence length="212" mass="23834">MSDNDLNICLLGPKDFDAVMDYLMNHFVPNEPLARATCMTTADAWKMTEDVVNAALSSSLSYAFKNSEGQIVAANGVFNGIDSSGKSNLTTIPRCAYELTRIMSALEQQTWHLLKADITRLLSLLILSTHERYLRRGLMSKLITFDIEQLKQRGIDGAITEATALKSQTLLKKNGYVILYEIRHDEWLDSKGKRVFECTDGTKSAQLLFKQF</sequence>
<dbReference type="InterPro" id="IPR016181">
    <property type="entry name" value="Acyl_CoA_acyltransferase"/>
</dbReference>
<dbReference type="GO" id="GO:0008080">
    <property type="term" value="F:N-acetyltransferase activity"/>
    <property type="evidence" value="ECO:0007669"/>
    <property type="project" value="TreeGrafter"/>
</dbReference>
<dbReference type="WBParaSite" id="TCNE_0001323901-mRNA-1">
    <property type="protein sequence ID" value="TCNE_0001323901-mRNA-1"/>
    <property type="gene ID" value="TCNE_0001323901"/>
</dbReference>
<evidence type="ECO:0000313" key="2">
    <source>
        <dbReference type="Proteomes" id="UP000050794"/>
    </source>
</evidence>
<dbReference type="PANTHER" id="PTHR20905">
    <property type="entry name" value="N-ACETYLTRANSFERASE-RELATED"/>
    <property type="match status" value="1"/>
</dbReference>
<gene>
    <name evidence="1" type="ORF">TCNE_LOCUS13239</name>
</gene>
<dbReference type="Gene3D" id="3.40.630.30">
    <property type="match status" value="1"/>
</dbReference>
<evidence type="ECO:0000313" key="1">
    <source>
        <dbReference type="EMBL" id="VDM44560.1"/>
    </source>
</evidence>
<dbReference type="AlphaFoldDB" id="A0A183UXL9"/>
<dbReference type="EMBL" id="UYWY01021628">
    <property type="protein sequence ID" value="VDM44560.1"/>
    <property type="molecule type" value="Genomic_DNA"/>
</dbReference>
<dbReference type="SUPFAM" id="SSF55729">
    <property type="entry name" value="Acyl-CoA N-acyltransferases (Nat)"/>
    <property type="match status" value="1"/>
</dbReference>
<organism evidence="2 3">
    <name type="scientific">Toxocara canis</name>
    <name type="common">Canine roundworm</name>
    <dbReference type="NCBI Taxonomy" id="6265"/>
    <lineage>
        <taxon>Eukaryota</taxon>
        <taxon>Metazoa</taxon>
        <taxon>Ecdysozoa</taxon>
        <taxon>Nematoda</taxon>
        <taxon>Chromadorea</taxon>
        <taxon>Rhabditida</taxon>
        <taxon>Spirurina</taxon>
        <taxon>Ascaridomorpha</taxon>
        <taxon>Ascaridoidea</taxon>
        <taxon>Toxocaridae</taxon>
        <taxon>Toxocara</taxon>
    </lineage>
</organism>
<accession>A0A183UXL9</accession>
<protein>
    <submittedName>
        <fullName evidence="3">N-acetyltransferase domain-containing protein</fullName>
    </submittedName>
</protein>
<dbReference type="PANTHER" id="PTHR20905:SF30">
    <property type="entry name" value="N-ACETYLTRANSFERASE DOMAIN-CONTAINING PROTEIN"/>
    <property type="match status" value="1"/>
</dbReference>
<keyword evidence="2" id="KW-1185">Reference proteome</keyword>
<reference evidence="3" key="1">
    <citation type="submission" date="2016-06" db="UniProtKB">
        <authorList>
            <consortium name="WormBaseParasite"/>
        </authorList>
    </citation>
    <scope>IDENTIFICATION</scope>
</reference>
<proteinExistence type="predicted"/>